<sequence length="19" mass="2165">MWLQTCSGSNTLLLVREVN</sequence>
<accession>A0A2P2M3Y8</accession>
<name>A0A2P2M3Y8_RHIMU</name>
<organism evidence="1">
    <name type="scientific">Rhizophora mucronata</name>
    <name type="common">Asiatic mangrove</name>
    <dbReference type="NCBI Taxonomy" id="61149"/>
    <lineage>
        <taxon>Eukaryota</taxon>
        <taxon>Viridiplantae</taxon>
        <taxon>Streptophyta</taxon>
        <taxon>Embryophyta</taxon>
        <taxon>Tracheophyta</taxon>
        <taxon>Spermatophyta</taxon>
        <taxon>Magnoliopsida</taxon>
        <taxon>eudicotyledons</taxon>
        <taxon>Gunneridae</taxon>
        <taxon>Pentapetalae</taxon>
        <taxon>rosids</taxon>
        <taxon>fabids</taxon>
        <taxon>Malpighiales</taxon>
        <taxon>Rhizophoraceae</taxon>
        <taxon>Rhizophora</taxon>
    </lineage>
</organism>
<dbReference type="AlphaFoldDB" id="A0A2P2M3Y8"/>
<evidence type="ECO:0000313" key="1">
    <source>
        <dbReference type="EMBL" id="MBX24924.1"/>
    </source>
</evidence>
<reference evidence="1" key="1">
    <citation type="submission" date="2018-02" db="EMBL/GenBank/DDBJ databases">
        <title>Rhizophora mucronata_Transcriptome.</title>
        <authorList>
            <person name="Meera S.P."/>
            <person name="Sreeshan A."/>
            <person name="Augustine A."/>
        </authorList>
    </citation>
    <scope>NUCLEOTIDE SEQUENCE</scope>
    <source>
        <tissue evidence="1">Leaf</tissue>
    </source>
</reference>
<dbReference type="EMBL" id="GGEC01044440">
    <property type="protein sequence ID" value="MBX24924.1"/>
    <property type="molecule type" value="Transcribed_RNA"/>
</dbReference>
<proteinExistence type="predicted"/>
<protein>
    <submittedName>
        <fullName evidence="1">Uncharacterized protein</fullName>
    </submittedName>
</protein>